<dbReference type="Pfam" id="PF13338">
    <property type="entry name" value="AbiEi_4"/>
    <property type="match status" value="1"/>
</dbReference>
<protein>
    <submittedName>
        <fullName evidence="2">Type IV toxin-antitoxin system AbiEi family antitoxin domain-containing protein</fullName>
    </submittedName>
</protein>
<proteinExistence type="predicted"/>
<sequence>MKKSAQETALDLFKKKQGWLRTRQALDLGISSRTLYALRDSGKIVQENRGLYRLASMGLSSHKDLIQVSLQVPKGVVCLISALDFYGVTTQIPHFVYLAMPANTEKPRIKYPPLRIFKMSPKIYEAGIQEEIVDGIPLKIYSLEKTIADSFKFRKKTGMDVALEALRQAIEEKRCNLDMLMQYARLDRVASLITPYLEALL</sequence>
<dbReference type="Proteomes" id="UP000614469">
    <property type="component" value="Unassembled WGS sequence"/>
</dbReference>
<name>A0A8J6NJL4_9CHLR</name>
<evidence type="ECO:0000313" key="2">
    <source>
        <dbReference type="EMBL" id="MBC8334081.1"/>
    </source>
</evidence>
<evidence type="ECO:0000259" key="1">
    <source>
        <dbReference type="Pfam" id="PF13338"/>
    </source>
</evidence>
<dbReference type="AlphaFoldDB" id="A0A8J6NJL4"/>
<dbReference type="InterPro" id="IPR025159">
    <property type="entry name" value="AbiEi_N"/>
</dbReference>
<dbReference type="EMBL" id="JACNJN010000044">
    <property type="protein sequence ID" value="MBC8334081.1"/>
    <property type="molecule type" value="Genomic_DNA"/>
</dbReference>
<reference evidence="2 3" key="1">
    <citation type="submission" date="2020-08" db="EMBL/GenBank/DDBJ databases">
        <title>Bridging the membrane lipid divide: bacteria of the FCB group superphylum have the potential to synthesize archaeal ether lipids.</title>
        <authorList>
            <person name="Villanueva L."/>
            <person name="Von Meijenfeldt F.A.B."/>
            <person name="Westbye A.B."/>
            <person name="Yadav S."/>
            <person name="Hopmans E.C."/>
            <person name="Dutilh B.E."/>
            <person name="Sinninghe Damste J.S."/>
        </authorList>
    </citation>
    <scope>NUCLEOTIDE SEQUENCE [LARGE SCALE GENOMIC DNA]</scope>
    <source>
        <strain evidence="2">NIOZ-UU36</strain>
    </source>
</reference>
<feature type="domain" description="AbiEi antitoxin N-terminal" evidence="1">
    <location>
        <begin position="9"/>
        <end position="55"/>
    </location>
</feature>
<organism evidence="2 3">
    <name type="scientific">Candidatus Desulfolinea nitratireducens</name>
    <dbReference type="NCBI Taxonomy" id="2841698"/>
    <lineage>
        <taxon>Bacteria</taxon>
        <taxon>Bacillati</taxon>
        <taxon>Chloroflexota</taxon>
        <taxon>Anaerolineae</taxon>
        <taxon>Anaerolineales</taxon>
        <taxon>Anaerolineales incertae sedis</taxon>
        <taxon>Candidatus Desulfolinea</taxon>
    </lineage>
</organism>
<accession>A0A8J6NJL4</accession>
<gene>
    <name evidence="2" type="ORF">H8E29_02350</name>
</gene>
<evidence type="ECO:0000313" key="3">
    <source>
        <dbReference type="Proteomes" id="UP000614469"/>
    </source>
</evidence>
<comment type="caution">
    <text evidence="2">The sequence shown here is derived from an EMBL/GenBank/DDBJ whole genome shotgun (WGS) entry which is preliminary data.</text>
</comment>